<gene>
    <name evidence="2" type="ORF">E2636_16575</name>
</gene>
<protein>
    <submittedName>
        <fullName evidence="2">Uncharacterized protein</fullName>
    </submittedName>
</protein>
<dbReference type="Proteomes" id="UP000294292">
    <property type="component" value="Chromosome"/>
</dbReference>
<dbReference type="RefSeq" id="WP_134211251.1">
    <property type="nucleotide sequence ID" value="NZ_CP038015.1"/>
</dbReference>
<reference evidence="2 3" key="1">
    <citation type="submission" date="2019-03" db="EMBL/GenBank/DDBJ databases">
        <title>Complete genome sequence of Paenisporosarcina antarctica CGMCC 1.6503T.</title>
        <authorList>
            <person name="Rong J.-C."/>
            <person name="Chi N.-Y."/>
            <person name="Zhang Q.-F."/>
        </authorList>
    </citation>
    <scope>NUCLEOTIDE SEQUENCE [LARGE SCALE GENOMIC DNA]</scope>
    <source>
        <strain evidence="2 3">CGMCC 1.6503</strain>
    </source>
</reference>
<dbReference type="EMBL" id="CP038015">
    <property type="protein sequence ID" value="QBP42661.1"/>
    <property type="molecule type" value="Genomic_DNA"/>
</dbReference>
<feature type="transmembrane region" description="Helical" evidence="1">
    <location>
        <begin position="38"/>
        <end position="61"/>
    </location>
</feature>
<keyword evidence="1" id="KW-1133">Transmembrane helix</keyword>
<feature type="transmembrane region" description="Helical" evidence="1">
    <location>
        <begin position="73"/>
        <end position="100"/>
    </location>
</feature>
<dbReference type="OrthoDB" id="2736315at2"/>
<keyword evidence="1" id="KW-0472">Membrane</keyword>
<keyword evidence="3" id="KW-1185">Reference proteome</keyword>
<sequence>MKKFYGFLIGSFLLATIFCVFGQGIAYFLSEHFVPIWPVYYLTGLTILGFLLYLLNAFLIFRSFKKQDTAYKYLEPIGALLFITAFCASIWSLFVTAMWWG</sequence>
<evidence type="ECO:0000313" key="3">
    <source>
        <dbReference type="Proteomes" id="UP000294292"/>
    </source>
</evidence>
<keyword evidence="1" id="KW-0812">Transmembrane</keyword>
<proteinExistence type="predicted"/>
<accession>A0A4P7A192</accession>
<evidence type="ECO:0000313" key="2">
    <source>
        <dbReference type="EMBL" id="QBP42661.1"/>
    </source>
</evidence>
<dbReference type="KEGG" id="panc:E2636_16575"/>
<name>A0A4P7A192_9BACL</name>
<dbReference type="AlphaFoldDB" id="A0A4P7A192"/>
<organism evidence="2 3">
    <name type="scientific">Paenisporosarcina antarctica</name>
    <dbReference type="NCBI Taxonomy" id="417367"/>
    <lineage>
        <taxon>Bacteria</taxon>
        <taxon>Bacillati</taxon>
        <taxon>Bacillota</taxon>
        <taxon>Bacilli</taxon>
        <taxon>Bacillales</taxon>
        <taxon>Caryophanaceae</taxon>
        <taxon>Paenisporosarcina</taxon>
    </lineage>
</organism>
<evidence type="ECO:0000256" key="1">
    <source>
        <dbReference type="SAM" id="Phobius"/>
    </source>
</evidence>